<organism evidence="1 2">
    <name type="scientific">Pelotomaculum schinkii</name>
    <dbReference type="NCBI Taxonomy" id="78350"/>
    <lineage>
        <taxon>Bacteria</taxon>
        <taxon>Bacillati</taxon>
        <taxon>Bacillota</taxon>
        <taxon>Clostridia</taxon>
        <taxon>Eubacteriales</taxon>
        <taxon>Desulfotomaculaceae</taxon>
        <taxon>Pelotomaculum</taxon>
    </lineage>
</organism>
<dbReference type="AlphaFoldDB" id="A0A4Y7RGC7"/>
<evidence type="ECO:0000313" key="2">
    <source>
        <dbReference type="Proteomes" id="UP000298324"/>
    </source>
</evidence>
<reference evidence="1 2" key="1">
    <citation type="journal article" date="2018" name="Environ. Microbiol.">
        <title>Novel energy conservation strategies and behaviour of Pelotomaculum schinkii driving syntrophic propionate catabolism.</title>
        <authorList>
            <person name="Hidalgo-Ahumada C.A.P."/>
            <person name="Nobu M.K."/>
            <person name="Narihiro T."/>
            <person name="Tamaki H."/>
            <person name="Liu W.T."/>
            <person name="Kamagata Y."/>
            <person name="Stams A.J.M."/>
            <person name="Imachi H."/>
            <person name="Sousa D.Z."/>
        </authorList>
    </citation>
    <scope>NUCLEOTIDE SEQUENCE [LARGE SCALE GENOMIC DNA]</scope>
    <source>
        <strain evidence="1 2">HH</strain>
    </source>
</reference>
<comment type="caution">
    <text evidence="1">The sequence shown here is derived from an EMBL/GenBank/DDBJ whole genome shotgun (WGS) entry which is preliminary data.</text>
</comment>
<accession>A0A4Y7RGC7</accession>
<protein>
    <submittedName>
        <fullName evidence="1">Uncharacterized protein</fullName>
    </submittedName>
</protein>
<keyword evidence="2" id="KW-1185">Reference proteome</keyword>
<dbReference type="EMBL" id="QFGA01000001">
    <property type="protein sequence ID" value="TEB07752.1"/>
    <property type="molecule type" value="Genomic_DNA"/>
</dbReference>
<sequence>MFKRLLLAGEGDEDIDELIALGYFKNMEGTICRTGKYLEETGVFIDAKKESLYEAVRKLGSAEDINKTMELAGIKDFLTFVFVAEELVQDGRFIKDKVKNCLIK</sequence>
<dbReference type="Proteomes" id="UP000298324">
    <property type="component" value="Unassembled WGS sequence"/>
</dbReference>
<gene>
    <name evidence="1" type="ORF">Psch_01307</name>
</gene>
<name>A0A4Y7RGC7_9FIRM</name>
<evidence type="ECO:0000313" key="1">
    <source>
        <dbReference type="EMBL" id="TEB07752.1"/>
    </source>
</evidence>
<proteinExistence type="predicted"/>